<evidence type="ECO:0000259" key="7">
    <source>
        <dbReference type="Pfam" id="PF00924"/>
    </source>
</evidence>
<evidence type="ECO:0000256" key="5">
    <source>
        <dbReference type="SAM" id="MobiDB-lite"/>
    </source>
</evidence>
<dbReference type="RefSeq" id="WP_377931255.1">
    <property type="nucleotide sequence ID" value="NZ_JBHUEA010000001.1"/>
</dbReference>
<keyword evidence="3 6" id="KW-1133">Transmembrane helix</keyword>
<feature type="transmembrane region" description="Helical" evidence="6">
    <location>
        <begin position="169"/>
        <end position="188"/>
    </location>
</feature>
<feature type="transmembrane region" description="Helical" evidence="6">
    <location>
        <begin position="142"/>
        <end position="163"/>
    </location>
</feature>
<dbReference type="Gene3D" id="1.10.287.1260">
    <property type="match status" value="1"/>
</dbReference>
<dbReference type="InterPro" id="IPR023408">
    <property type="entry name" value="MscS_beta-dom_sf"/>
</dbReference>
<feature type="transmembrane region" description="Helical" evidence="6">
    <location>
        <begin position="61"/>
        <end position="78"/>
    </location>
</feature>
<sequence>MDLAGIWADVMGTVWGRLVVFVVVAVVVALVVTAVVSAVFRAVAKRRGLPERAVARLRRPFRWLVVTIAAWVSSGSVLSRAGTDWELFATWVDRTLHIAVIASAAWFVGSVVSLTVDVLLARYRTDVADNRVARRVRTQALVIRRVAVAAIVLIAIAAALLIFPAAQALGTSLLASAGVVSIIAGLAAQSTLGNVIAGMQIAFSGAVRVDDVVIADGEWGRIEEITLTYVVVHVWDDRRLVLPSTYFTTTPFENWTRTSSQLMQAVEFDLDWRVDPQAMREELHRVLDRTELWDHRVAVLQVTDATGGLVHVRVLLTAVDAPTLFDLRCFVREELVRFLQEQHPDALPQQRVLLSPAGEEHQGKGPRAGWSTDPDRGLFSGSREAVARGRDFTGPTPTSRG</sequence>
<evidence type="ECO:0000256" key="1">
    <source>
        <dbReference type="ARBA" id="ARBA00004370"/>
    </source>
</evidence>
<comment type="caution">
    <text evidence="8">The sequence shown here is derived from an EMBL/GenBank/DDBJ whole genome shotgun (WGS) entry which is preliminary data.</text>
</comment>
<evidence type="ECO:0000313" key="9">
    <source>
        <dbReference type="Proteomes" id="UP001597347"/>
    </source>
</evidence>
<evidence type="ECO:0000313" key="8">
    <source>
        <dbReference type="EMBL" id="MFD1720048.1"/>
    </source>
</evidence>
<evidence type="ECO:0000256" key="2">
    <source>
        <dbReference type="ARBA" id="ARBA00022692"/>
    </source>
</evidence>
<accession>A0ABW4L953</accession>
<gene>
    <name evidence="8" type="ORF">ACFSBI_00665</name>
</gene>
<feature type="region of interest" description="Disordered" evidence="5">
    <location>
        <begin position="357"/>
        <end position="401"/>
    </location>
</feature>
<dbReference type="PANTHER" id="PTHR30566:SF25">
    <property type="entry name" value="INNER MEMBRANE PROTEIN"/>
    <property type="match status" value="1"/>
</dbReference>
<dbReference type="InterPro" id="IPR010920">
    <property type="entry name" value="LSM_dom_sf"/>
</dbReference>
<keyword evidence="9" id="KW-1185">Reference proteome</keyword>
<protein>
    <submittedName>
        <fullName evidence="8">Mechanosensitive ion channel family protein</fullName>
    </submittedName>
</protein>
<dbReference type="EMBL" id="JBHUEA010000001">
    <property type="protein sequence ID" value="MFD1720048.1"/>
    <property type="molecule type" value="Genomic_DNA"/>
</dbReference>
<keyword evidence="4 6" id="KW-0472">Membrane</keyword>
<feature type="transmembrane region" description="Helical" evidence="6">
    <location>
        <begin position="98"/>
        <end position="121"/>
    </location>
</feature>
<name>A0ABW4L953_9MICO</name>
<comment type="subcellular location">
    <subcellularLocation>
        <location evidence="1">Membrane</location>
    </subcellularLocation>
</comment>
<feature type="domain" description="Mechanosensitive ion channel MscS" evidence="7">
    <location>
        <begin position="191"/>
        <end position="257"/>
    </location>
</feature>
<proteinExistence type="predicted"/>
<dbReference type="Proteomes" id="UP001597347">
    <property type="component" value="Unassembled WGS sequence"/>
</dbReference>
<keyword evidence="2 6" id="KW-0812">Transmembrane</keyword>
<dbReference type="SUPFAM" id="SSF50182">
    <property type="entry name" value="Sm-like ribonucleoproteins"/>
    <property type="match status" value="1"/>
</dbReference>
<evidence type="ECO:0000256" key="3">
    <source>
        <dbReference type="ARBA" id="ARBA00022989"/>
    </source>
</evidence>
<evidence type="ECO:0000256" key="6">
    <source>
        <dbReference type="SAM" id="Phobius"/>
    </source>
</evidence>
<dbReference type="InterPro" id="IPR006685">
    <property type="entry name" value="MscS_channel_2nd"/>
</dbReference>
<feature type="transmembrane region" description="Helical" evidence="6">
    <location>
        <begin position="18"/>
        <end position="40"/>
    </location>
</feature>
<dbReference type="PANTHER" id="PTHR30566">
    <property type="entry name" value="YNAI-RELATED MECHANOSENSITIVE ION CHANNEL"/>
    <property type="match status" value="1"/>
</dbReference>
<dbReference type="Gene3D" id="2.30.30.60">
    <property type="match status" value="1"/>
</dbReference>
<organism evidence="8 9">
    <name type="scientific">Amnibacterium endophyticum</name>
    <dbReference type="NCBI Taxonomy" id="2109337"/>
    <lineage>
        <taxon>Bacteria</taxon>
        <taxon>Bacillati</taxon>
        <taxon>Actinomycetota</taxon>
        <taxon>Actinomycetes</taxon>
        <taxon>Micrococcales</taxon>
        <taxon>Microbacteriaceae</taxon>
        <taxon>Amnibacterium</taxon>
    </lineage>
</organism>
<dbReference type="Pfam" id="PF00924">
    <property type="entry name" value="MS_channel_2nd"/>
    <property type="match status" value="1"/>
</dbReference>
<reference evidence="9" key="1">
    <citation type="journal article" date="2019" name="Int. J. Syst. Evol. Microbiol.">
        <title>The Global Catalogue of Microorganisms (GCM) 10K type strain sequencing project: providing services to taxonomists for standard genome sequencing and annotation.</title>
        <authorList>
            <consortium name="The Broad Institute Genomics Platform"/>
            <consortium name="The Broad Institute Genome Sequencing Center for Infectious Disease"/>
            <person name="Wu L."/>
            <person name="Ma J."/>
        </authorList>
    </citation>
    <scope>NUCLEOTIDE SEQUENCE [LARGE SCALE GENOMIC DNA]</scope>
    <source>
        <strain evidence="9">CGMCC 1.12471</strain>
    </source>
</reference>
<evidence type="ECO:0000256" key="4">
    <source>
        <dbReference type="ARBA" id="ARBA00023136"/>
    </source>
</evidence>